<dbReference type="Gene3D" id="3.30.565.10">
    <property type="entry name" value="Histidine kinase-like ATPase, C-terminal domain"/>
    <property type="match status" value="1"/>
</dbReference>
<dbReference type="SMART" id="SM00387">
    <property type="entry name" value="HATPase_c"/>
    <property type="match status" value="1"/>
</dbReference>
<name>A0ABP6GEX6_9ACTN</name>
<dbReference type="SUPFAM" id="SSF55874">
    <property type="entry name" value="ATPase domain of HSP90 chaperone/DNA topoisomerase II/histidine kinase"/>
    <property type="match status" value="1"/>
</dbReference>
<reference evidence="9" key="1">
    <citation type="journal article" date="2019" name="Int. J. Syst. Evol. Microbiol.">
        <title>The Global Catalogue of Microorganisms (GCM) 10K type strain sequencing project: providing services to taxonomists for standard genome sequencing and annotation.</title>
        <authorList>
            <consortium name="The Broad Institute Genomics Platform"/>
            <consortium name="The Broad Institute Genome Sequencing Center for Infectious Disease"/>
            <person name="Wu L."/>
            <person name="Ma J."/>
        </authorList>
    </citation>
    <scope>NUCLEOTIDE SEQUENCE [LARGE SCALE GENOMIC DNA]</scope>
    <source>
        <strain evidence="9">JCM 8201</strain>
    </source>
</reference>
<evidence type="ECO:0000256" key="2">
    <source>
        <dbReference type="ARBA" id="ARBA00012438"/>
    </source>
</evidence>
<keyword evidence="3" id="KW-0808">Transferase</keyword>
<dbReference type="Gene3D" id="1.10.287.130">
    <property type="match status" value="1"/>
</dbReference>
<dbReference type="Proteomes" id="UP001501842">
    <property type="component" value="Unassembled WGS sequence"/>
</dbReference>
<evidence type="ECO:0000259" key="6">
    <source>
        <dbReference type="PROSITE" id="PS50042"/>
    </source>
</evidence>
<dbReference type="EC" id="2.7.13.3" evidence="2"/>
<dbReference type="RefSeq" id="WP_344449507.1">
    <property type="nucleotide sequence ID" value="NZ_BAAATZ010000006.1"/>
</dbReference>
<dbReference type="InterPro" id="IPR003594">
    <property type="entry name" value="HATPase_dom"/>
</dbReference>
<dbReference type="PRINTS" id="PR00344">
    <property type="entry name" value="BCTRLSENSOR"/>
</dbReference>
<evidence type="ECO:0000313" key="8">
    <source>
        <dbReference type="EMBL" id="GAA2722478.1"/>
    </source>
</evidence>
<comment type="catalytic activity">
    <reaction evidence="1">
        <text>ATP + protein L-histidine = ADP + protein N-phospho-L-histidine.</text>
        <dbReference type="EC" id="2.7.13.3"/>
    </reaction>
</comment>
<dbReference type="InterPro" id="IPR004358">
    <property type="entry name" value="Sig_transdc_His_kin-like_C"/>
</dbReference>
<accession>A0ABP6GEX6</accession>
<dbReference type="SUPFAM" id="SSF51206">
    <property type="entry name" value="cAMP-binding domain-like"/>
    <property type="match status" value="1"/>
</dbReference>
<evidence type="ECO:0000256" key="3">
    <source>
        <dbReference type="ARBA" id="ARBA00022777"/>
    </source>
</evidence>
<keyword evidence="9" id="KW-1185">Reference proteome</keyword>
<evidence type="ECO:0000313" key="9">
    <source>
        <dbReference type="Proteomes" id="UP001501842"/>
    </source>
</evidence>
<dbReference type="InterPro" id="IPR000595">
    <property type="entry name" value="cNMP-bd_dom"/>
</dbReference>
<dbReference type="Gene3D" id="2.60.120.10">
    <property type="entry name" value="Jelly Rolls"/>
    <property type="match status" value="1"/>
</dbReference>
<protein>
    <recommendedName>
        <fullName evidence="2">histidine kinase</fullName>
        <ecNumber evidence="2">2.7.13.3</ecNumber>
    </recommendedName>
</protein>
<comment type="caution">
    <text evidence="8">The sequence shown here is derived from an EMBL/GenBank/DDBJ whole genome shotgun (WGS) entry which is preliminary data.</text>
</comment>
<keyword evidence="8" id="KW-0067">ATP-binding</keyword>
<dbReference type="PANTHER" id="PTHR43065">
    <property type="entry name" value="SENSOR HISTIDINE KINASE"/>
    <property type="match status" value="1"/>
</dbReference>
<dbReference type="Pfam" id="PF02518">
    <property type="entry name" value="HATPase_c"/>
    <property type="match status" value="1"/>
</dbReference>
<evidence type="ECO:0000259" key="7">
    <source>
        <dbReference type="PROSITE" id="PS50109"/>
    </source>
</evidence>
<dbReference type="PANTHER" id="PTHR43065:SF48">
    <property type="entry name" value="HISTIDINE KINASE"/>
    <property type="match status" value="1"/>
</dbReference>
<dbReference type="PROSITE" id="PS50109">
    <property type="entry name" value="HIS_KIN"/>
    <property type="match status" value="1"/>
</dbReference>
<dbReference type="InterPro" id="IPR036890">
    <property type="entry name" value="HATPase_C_sf"/>
</dbReference>
<feature type="region of interest" description="Disordered" evidence="5">
    <location>
        <begin position="467"/>
        <end position="488"/>
    </location>
</feature>
<feature type="domain" description="Histidine kinase" evidence="7">
    <location>
        <begin position="298"/>
        <end position="469"/>
    </location>
</feature>
<gene>
    <name evidence="8" type="ORF">GCM10010439_15310</name>
</gene>
<dbReference type="EMBL" id="BAAATZ010000006">
    <property type="protein sequence ID" value="GAA2722478.1"/>
    <property type="molecule type" value="Genomic_DNA"/>
</dbReference>
<keyword evidence="4" id="KW-0902">Two-component regulatory system</keyword>
<organism evidence="8 9">
    <name type="scientific">Actinocorallia aurantiaca</name>
    <dbReference type="NCBI Taxonomy" id="46204"/>
    <lineage>
        <taxon>Bacteria</taxon>
        <taxon>Bacillati</taxon>
        <taxon>Actinomycetota</taxon>
        <taxon>Actinomycetes</taxon>
        <taxon>Streptosporangiales</taxon>
        <taxon>Thermomonosporaceae</taxon>
        <taxon>Actinocorallia</taxon>
    </lineage>
</organism>
<dbReference type="SMART" id="SM00100">
    <property type="entry name" value="cNMP"/>
    <property type="match status" value="1"/>
</dbReference>
<feature type="domain" description="Cyclic nucleotide-binding" evidence="6">
    <location>
        <begin position="15"/>
        <end position="122"/>
    </location>
</feature>
<dbReference type="InterPro" id="IPR014710">
    <property type="entry name" value="RmlC-like_jellyroll"/>
</dbReference>
<dbReference type="PROSITE" id="PS50042">
    <property type="entry name" value="CNMP_BINDING_3"/>
    <property type="match status" value="1"/>
</dbReference>
<evidence type="ECO:0000256" key="1">
    <source>
        <dbReference type="ARBA" id="ARBA00000085"/>
    </source>
</evidence>
<sequence>MTERLGPDGLRELFLFERLDDEQLDWLAGHGWVEAAPAGTAVLVEGDPAERLAVLLSGTLRMCQKVGRDEVEITRTDQVGVYAGATRAYLPDSSGEQYAATVSAVTDCRFWFLGAADFSAFIDRWFPMAIHLMEGLFLGMRNIQATVGRRQQLLALGALSAGLTHELNNPAAAAVRAADALRERVAGTRRKLAMLAHDQIDPRLLTLLVDVQEEAVRRIAEAPKLGAVEESEREDELTDWLEDHGIGEAWELAPIFTGAGTTTDFLERLAGSASPELLEGAVRWLAYTLEAELLLGEITDSAARISGLVAAAKQYSHLDRAPYERVDVHEGLESTLVMLGAKLAGVRVVKEFDRTLPPVPVFAGELHQVWTNLIDNALQAMDGSGTLTLSTASDGDRVRVEIRDTGPGVPEELRERIFEPFFTTKPVGRGTGLGLDISYRIVVGRHGGDLDVESEPGDTRFTVRLPLRDQPLSAVSPEDRAEGAGSGP</sequence>
<keyword evidence="3" id="KW-0418">Kinase</keyword>
<keyword evidence="8" id="KW-0547">Nucleotide-binding</keyword>
<evidence type="ECO:0000256" key="5">
    <source>
        <dbReference type="SAM" id="MobiDB-lite"/>
    </source>
</evidence>
<dbReference type="CDD" id="cd00038">
    <property type="entry name" value="CAP_ED"/>
    <property type="match status" value="1"/>
</dbReference>
<evidence type="ECO:0000256" key="4">
    <source>
        <dbReference type="ARBA" id="ARBA00023012"/>
    </source>
</evidence>
<dbReference type="Pfam" id="PF00027">
    <property type="entry name" value="cNMP_binding"/>
    <property type="match status" value="1"/>
</dbReference>
<dbReference type="InterPro" id="IPR005467">
    <property type="entry name" value="His_kinase_dom"/>
</dbReference>
<proteinExistence type="predicted"/>
<dbReference type="InterPro" id="IPR018490">
    <property type="entry name" value="cNMP-bd_dom_sf"/>
</dbReference>
<dbReference type="GO" id="GO:0005524">
    <property type="term" value="F:ATP binding"/>
    <property type="evidence" value="ECO:0007669"/>
    <property type="project" value="UniProtKB-KW"/>
</dbReference>